<evidence type="ECO:0000256" key="1">
    <source>
        <dbReference type="SAM" id="MobiDB-lite"/>
    </source>
</evidence>
<gene>
    <name evidence="3" type="ORF">CCAM_LOCUS19713</name>
</gene>
<dbReference type="OrthoDB" id="1752387at2759"/>
<dbReference type="Proteomes" id="UP000595140">
    <property type="component" value="Unassembled WGS sequence"/>
</dbReference>
<protein>
    <recommendedName>
        <fullName evidence="2">Retrotransposon Copia-like N-terminal domain-containing protein</fullName>
    </recommendedName>
</protein>
<reference evidence="3 4" key="1">
    <citation type="submission" date="2018-04" db="EMBL/GenBank/DDBJ databases">
        <authorList>
            <person name="Vogel A."/>
        </authorList>
    </citation>
    <scope>NUCLEOTIDE SEQUENCE [LARGE SCALE GENOMIC DNA]</scope>
</reference>
<feature type="non-terminal residue" evidence="3">
    <location>
        <position position="324"/>
    </location>
</feature>
<dbReference type="InterPro" id="IPR029472">
    <property type="entry name" value="Copia-like_N"/>
</dbReference>
<organism evidence="3 4">
    <name type="scientific">Cuscuta campestris</name>
    <dbReference type="NCBI Taxonomy" id="132261"/>
    <lineage>
        <taxon>Eukaryota</taxon>
        <taxon>Viridiplantae</taxon>
        <taxon>Streptophyta</taxon>
        <taxon>Embryophyta</taxon>
        <taxon>Tracheophyta</taxon>
        <taxon>Spermatophyta</taxon>
        <taxon>Magnoliopsida</taxon>
        <taxon>eudicotyledons</taxon>
        <taxon>Gunneridae</taxon>
        <taxon>Pentapetalae</taxon>
        <taxon>asterids</taxon>
        <taxon>lamiids</taxon>
        <taxon>Solanales</taxon>
        <taxon>Convolvulaceae</taxon>
        <taxon>Cuscuteae</taxon>
        <taxon>Cuscuta</taxon>
        <taxon>Cuscuta subgen. Grammica</taxon>
        <taxon>Cuscuta sect. Cleistogrammica</taxon>
    </lineage>
</organism>
<dbReference type="AlphaFoldDB" id="A0A484LNV5"/>
<evidence type="ECO:0000259" key="2">
    <source>
        <dbReference type="Pfam" id="PF14244"/>
    </source>
</evidence>
<dbReference type="PANTHER" id="PTHR47481:SF21">
    <property type="entry name" value="BASIC-LEUCINE ZIPPER TRANSCRIPTION FACTOR Q-RELATED"/>
    <property type="match status" value="1"/>
</dbReference>
<proteinExistence type="predicted"/>
<name>A0A484LNV5_9ASTE</name>
<evidence type="ECO:0000313" key="4">
    <source>
        <dbReference type="Proteomes" id="UP000595140"/>
    </source>
</evidence>
<dbReference type="Pfam" id="PF14244">
    <property type="entry name" value="Retrotran_gag_3"/>
    <property type="match status" value="1"/>
</dbReference>
<sequence>MSKTGDPFADLPGGLKLFLRNLHSLVPTKLEDNNYPSWSSTVKATLVAHRLFEYVDGTLMLPPPTIPNEKAPAAADKEPAVKPNPAYEQCGLSSMPSCVPRFSPFYLHRFRILCISALPLLQSGIISINGQSSMQSYIDGALKIVTALALAREPVLEHGLPSEYASLKQNIRTNIAKLTFNEVSSWLLSEELNVQIEQNLHLGSSSSGSTQLPTALYANSYRDGGQRGRGRGRGRGRMTGNRGGGRFGGRASYAQPDGRGRGSAPRNPSLICQICGRSNHGAWQCWNRYDEEYIGPPSAPHNAQALYSAHSADINQNWHLDSSA</sequence>
<keyword evidence="4" id="KW-1185">Reference proteome</keyword>
<feature type="domain" description="Retrotransposon Copia-like N-terminal" evidence="2">
    <location>
        <begin position="24"/>
        <end position="63"/>
    </location>
</feature>
<feature type="region of interest" description="Disordered" evidence="1">
    <location>
        <begin position="218"/>
        <end position="266"/>
    </location>
</feature>
<dbReference type="PANTHER" id="PTHR47481">
    <property type="match status" value="1"/>
</dbReference>
<dbReference type="EMBL" id="OOIL02001753">
    <property type="protein sequence ID" value="VFQ77937.1"/>
    <property type="molecule type" value="Genomic_DNA"/>
</dbReference>
<accession>A0A484LNV5</accession>
<evidence type="ECO:0000313" key="3">
    <source>
        <dbReference type="EMBL" id="VFQ77937.1"/>
    </source>
</evidence>